<feature type="non-terminal residue" evidence="9">
    <location>
        <position position="925"/>
    </location>
</feature>
<dbReference type="SUPFAM" id="SSF51011">
    <property type="entry name" value="Glycosyl hydrolase domain"/>
    <property type="match status" value="1"/>
</dbReference>
<evidence type="ECO:0000313" key="9">
    <source>
        <dbReference type="EMBL" id="KAK7477593.1"/>
    </source>
</evidence>
<feature type="non-terminal residue" evidence="9">
    <location>
        <position position="1"/>
    </location>
</feature>
<dbReference type="SMART" id="SM00018">
    <property type="entry name" value="PD"/>
    <property type="match status" value="1"/>
</dbReference>
<evidence type="ECO:0000256" key="3">
    <source>
        <dbReference type="ARBA" id="ARBA00023136"/>
    </source>
</evidence>
<dbReference type="PROSITE" id="PS51448">
    <property type="entry name" value="P_TREFOIL_2"/>
    <property type="match status" value="1"/>
</dbReference>
<keyword evidence="6" id="KW-0378">Hydrolase</keyword>
<dbReference type="InterPro" id="IPR011013">
    <property type="entry name" value="Gal_mutarotase_sf_dom"/>
</dbReference>
<keyword evidence="3 7" id="KW-0472">Membrane</keyword>
<dbReference type="Proteomes" id="UP001519460">
    <property type="component" value="Unassembled WGS sequence"/>
</dbReference>
<dbReference type="EMBL" id="JACVVK020000345">
    <property type="protein sequence ID" value="KAK7477593.1"/>
    <property type="molecule type" value="Genomic_DNA"/>
</dbReference>
<proteinExistence type="inferred from homology"/>
<dbReference type="InterPro" id="IPR013780">
    <property type="entry name" value="Glyco_hydro_b"/>
</dbReference>
<comment type="caution">
    <text evidence="5">Lacks conserved residue(s) required for the propagation of feature annotation.</text>
</comment>
<comment type="caution">
    <text evidence="9">The sequence shown here is derived from an EMBL/GenBank/DDBJ whole genome shotgun (WGS) entry which is preliminary data.</text>
</comment>
<keyword evidence="7" id="KW-0812">Transmembrane</keyword>
<reference evidence="9 10" key="1">
    <citation type="journal article" date="2023" name="Sci. Data">
        <title>Genome assembly of the Korean intertidal mud-creeper Batillaria attramentaria.</title>
        <authorList>
            <person name="Patra A.K."/>
            <person name="Ho P.T."/>
            <person name="Jun S."/>
            <person name="Lee S.J."/>
            <person name="Kim Y."/>
            <person name="Won Y.J."/>
        </authorList>
    </citation>
    <scope>NUCLEOTIDE SEQUENCE [LARGE SCALE GENOMIC DNA]</scope>
    <source>
        <strain evidence="9">Wonlab-2016</strain>
    </source>
</reference>
<dbReference type="InterPro" id="IPR000519">
    <property type="entry name" value="P_trefoil_dom"/>
</dbReference>
<dbReference type="InterPro" id="IPR017853">
    <property type="entry name" value="GH"/>
</dbReference>
<keyword evidence="6" id="KW-0326">Glycosidase</keyword>
<dbReference type="Pfam" id="PF00088">
    <property type="entry name" value="Trefoil"/>
    <property type="match status" value="1"/>
</dbReference>
<dbReference type="InterPro" id="IPR048395">
    <property type="entry name" value="Glyco_hydro_31_C"/>
</dbReference>
<protein>
    <recommendedName>
        <fullName evidence="8">P-type domain-containing protein</fullName>
    </recommendedName>
</protein>
<dbReference type="SUPFAM" id="SSF51445">
    <property type="entry name" value="(Trans)glycosidases"/>
    <property type="match status" value="1"/>
</dbReference>
<dbReference type="Gene3D" id="2.60.40.1760">
    <property type="entry name" value="glycosyl hydrolase (family 31)"/>
    <property type="match status" value="1"/>
</dbReference>
<comment type="similarity">
    <text evidence="2 6">Belongs to the glycosyl hydrolase 31 family.</text>
</comment>
<dbReference type="AlphaFoldDB" id="A0ABD0JR69"/>
<sequence>VAITLGQSRDTKFVVCTHEQWRTDTPILNASQPVRIAVASRMSAKETRGKLQGHFGFKFYFALGVLVTTLFFACIPSDFERHVADIVKRFTHATRVQTAANGLKIVDGIYSEPGHKFDRNFVQATMTYVEETADSQPFCTKVETDRFDCWPEGKDASREKCLARGCCWEPSLEKAPLCFYPDDYVSYVVTNMSTSQSGITATLARQLASPYPNDVVQLQVDVTYETQSRLRIKIFDPNIQRFEVPLNLTKKPFNGDEQARSYSVSLQTKPFGILVTRTSNGETIFDSRNMAPLAFADQFLQIGTRLSSPNIYGLGEHRHPLLLNVNWTRLVLWTKDAGPPGGGNLYGAHPFYLNLENDGQAHGVFLLNSNAMEVALHPYGGAQGALTYRVLGGILDFYVFTGPTPVDVIEQYVSLIGKPKMPPFWALGFYLCKYGYMNSTELRKVIDRNRAIQIPYEGQFHDIDYMHELMDYTYDHSRYTDLPEIVNDLHQHEQKYLMIIDPGISITQPVGTYPPFDDGKAMDIFIKNSSGQTLIGKVWPGFTAFPDFFHPKDMNEPSSFINGSTLGCTNSSLDNPPFTPPEINGGSLISRTVCPSAQQAVSSHYNLHNMYGWSETKLTAACLQKLLGKRSMVLSRSTFPSSGRYGRILNFNMFGVNMVGTEVCGFTGNTTRELCIRWMQLGSFYPFMRNHADLHSQPQDPAVFDATAVSYMKTTLQTRYRLLPYMYTRFYIGHTAGTPVVQPLFALGTEAIDKQFMWGSELLISPVLQKGATSVEAYIPEGVWYDFHNGTQLRAKSKDYVVLPAPLSTINVHIRGGSILPLLPPALTTTAARRQSFELLVVPDENMTASGLLFWDDGESLDSIDNGEYTLTEFFLNGPTLKTNVLRAAFTATLDTIQVLGVTSKPGAVYFDGKTVAYSYDDQAM</sequence>
<accession>A0ABD0JR69</accession>
<name>A0ABD0JR69_9CAEN</name>
<evidence type="ECO:0000256" key="7">
    <source>
        <dbReference type="SAM" id="Phobius"/>
    </source>
</evidence>
<feature type="transmembrane region" description="Helical" evidence="7">
    <location>
        <begin position="55"/>
        <end position="73"/>
    </location>
</feature>
<organism evidence="9 10">
    <name type="scientific">Batillaria attramentaria</name>
    <dbReference type="NCBI Taxonomy" id="370345"/>
    <lineage>
        <taxon>Eukaryota</taxon>
        <taxon>Metazoa</taxon>
        <taxon>Spiralia</taxon>
        <taxon>Lophotrochozoa</taxon>
        <taxon>Mollusca</taxon>
        <taxon>Gastropoda</taxon>
        <taxon>Caenogastropoda</taxon>
        <taxon>Sorbeoconcha</taxon>
        <taxon>Cerithioidea</taxon>
        <taxon>Batillariidae</taxon>
        <taxon>Batillaria</taxon>
    </lineage>
</organism>
<dbReference type="Pfam" id="PF21365">
    <property type="entry name" value="Glyco_hydro_31_3rd"/>
    <property type="match status" value="1"/>
</dbReference>
<evidence type="ECO:0000256" key="6">
    <source>
        <dbReference type="RuleBase" id="RU361185"/>
    </source>
</evidence>
<dbReference type="Pfam" id="PF13802">
    <property type="entry name" value="Gal_mutarotas_2"/>
    <property type="match status" value="1"/>
</dbReference>
<feature type="domain" description="P-type" evidence="8">
    <location>
        <begin position="137"/>
        <end position="182"/>
    </location>
</feature>
<dbReference type="InterPro" id="IPR000322">
    <property type="entry name" value="Glyco_hydro_31_TIM"/>
</dbReference>
<dbReference type="GO" id="GO:0016020">
    <property type="term" value="C:membrane"/>
    <property type="evidence" value="ECO:0007669"/>
    <property type="project" value="UniProtKB-SubCell"/>
</dbReference>
<dbReference type="GO" id="GO:0090599">
    <property type="term" value="F:alpha-glucosidase activity"/>
    <property type="evidence" value="ECO:0007669"/>
    <property type="project" value="UniProtKB-ARBA"/>
</dbReference>
<dbReference type="Gene3D" id="4.10.110.10">
    <property type="entry name" value="Spasmolytic Protein, domain 1"/>
    <property type="match status" value="1"/>
</dbReference>
<keyword evidence="7" id="KW-1133">Transmembrane helix</keyword>
<comment type="subcellular location">
    <subcellularLocation>
        <location evidence="1">Membrane</location>
    </subcellularLocation>
</comment>
<keyword evidence="4 5" id="KW-1015">Disulfide bond</keyword>
<dbReference type="Pfam" id="PF01055">
    <property type="entry name" value="Glyco_hydro_31_2nd"/>
    <property type="match status" value="2"/>
</dbReference>
<feature type="disulfide bond" evidence="5">
    <location>
        <begin position="161"/>
        <end position="178"/>
    </location>
</feature>
<evidence type="ECO:0000256" key="1">
    <source>
        <dbReference type="ARBA" id="ARBA00004370"/>
    </source>
</evidence>
<evidence type="ECO:0000256" key="4">
    <source>
        <dbReference type="ARBA" id="ARBA00023157"/>
    </source>
</evidence>
<dbReference type="CDD" id="cd14752">
    <property type="entry name" value="GH31_N"/>
    <property type="match status" value="1"/>
</dbReference>
<dbReference type="InterPro" id="IPR025887">
    <property type="entry name" value="Glyco_hydro_31_N_dom"/>
</dbReference>
<keyword evidence="10" id="KW-1185">Reference proteome</keyword>
<gene>
    <name evidence="9" type="ORF">BaRGS_00031141</name>
</gene>
<dbReference type="InterPro" id="IPR044913">
    <property type="entry name" value="P_trefoil_dom_sf"/>
</dbReference>
<evidence type="ECO:0000256" key="2">
    <source>
        <dbReference type="ARBA" id="ARBA00007806"/>
    </source>
</evidence>
<dbReference type="PANTHER" id="PTHR22762">
    <property type="entry name" value="ALPHA-GLUCOSIDASE"/>
    <property type="match status" value="1"/>
</dbReference>
<evidence type="ECO:0000259" key="8">
    <source>
        <dbReference type="PROSITE" id="PS51448"/>
    </source>
</evidence>
<evidence type="ECO:0000313" key="10">
    <source>
        <dbReference type="Proteomes" id="UP001519460"/>
    </source>
</evidence>
<dbReference type="PANTHER" id="PTHR22762:SF131">
    <property type="entry name" value="GLYCOSIDE HYDROLASE FAMILY 31 N-TERMINAL DOMAIN-CONTAINING PROTEIN"/>
    <property type="match status" value="1"/>
</dbReference>
<dbReference type="SUPFAM" id="SSF74650">
    <property type="entry name" value="Galactose mutarotase-like"/>
    <property type="match status" value="1"/>
</dbReference>
<evidence type="ECO:0000256" key="5">
    <source>
        <dbReference type="PROSITE-ProRule" id="PRU00779"/>
    </source>
</evidence>
<dbReference type="CDD" id="cd06602">
    <property type="entry name" value="GH31_MGAM_SI_GAA"/>
    <property type="match status" value="1"/>
</dbReference>
<dbReference type="Gene3D" id="3.20.20.80">
    <property type="entry name" value="Glycosidases"/>
    <property type="match status" value="2"/>
</dbReference>
<dbReference type="CDD" id="cd00111">
    <property type="entry name" value="Trefoil"/>
    <property type="match status" value="1"/>
</dbReference>
<dbReference type="Gene3D" id="2.60.40.1180">
    <property type="entry name" value="Golgi alpha-mannosidase II"/>
    <property type="match status" value="2"/>
</dbReference>